<gene>
    <name evidence="2" type="ORF">D4A39_08075</name>
</gene>
<dbReference type="Proteomes" id="UP000283734">
    <property type="component" value="Unassembled WGS sequence"/>
</dbReference>
<reference evidence="2 3" key="1">
    <citation type="submission" date="2018-09" db="EMBL/GenBank/DDBJ databases">
        <title>Alcanivorax profundi sp. nov., isolated from 1000 m-depth seawater of the Mariana Trench.</title>
        <authorList>
            <person name="Liu J."/>
        </authorList>
    </citation>
    <scope>NUCLEOTIDE SEQUENCE [LARGE SCALE GENOMIC DNA]</scope>
    <source>
        <strain evidence="2 3">MTEO17</strain>
    </source>
</reference>
<comment type="caution">
    <text evidence="2">The sequence shown here is derived from an EMBL/GenBank/DDBJ whole genome shotgun (WGS) entry which is preliminary data.</text>
</comment>
<dbReference type="EMBL" id="QYYA01000002">
    <property type="protein sequence ID" value="RJG18420.1"/>
    <property type="molecule type" value="Genomic_DNA"/>
</dbReference>
<keyword evidence="1" id="KW-0732">Signal</keyword>
<dbReference type="AlphaFoldDB" id="A0A418XZG9"/>
<keyword evidence="3" id="KW-1185">Reference proteome</keyword>
<protein>
    <submittedName>
        <fullName evidence="2">Uncharacterized protein</fullName>
    </submittedName>
</protein>
<sequence length="713" mass="75669">MNRPGPLWIPLLFFTPYALALQAMSDDALSSINGADGVSVTLSSQAPLRLDTLKWITDDNSLNNGACTGGLNGQHACTLVKDIVLEGHGGNLQQQWHLDAGSDGSGQPYLSLSGQWSNQQLTLGSLSLHTANDDASDRSLGSLALLSAGQFSLSNRGGPFNLEDNLASLDFSLNGDVIYRQGPAGSPELSFANLQLDTRFSTGAANGQSAGLGRVGIDSRGLLLQAPYADVNIGFDLAFKNSPTNFDVSGRSNLLRFGWRGGLVNPQWHLQAGGVGYNTYVNGPNTFQDTDGSVTGSRSEGISLYTAWDFDSDFALSLGEAGGNGTVARFSQWQRLGAAPGPMFALPVVFDVMQGGSGPSGLCAGAATSGVLDQSSCMATGGEWYSNDLPGSNESAFAILMRDARLLAYNTRVEVEDPLSGGTVTPLDWGAAFTFGKLDADIFLYPYGRASGASVVTTDSGIRADITLIAQSPDAWRRANSSDPAVRSTAGDGWQTNTHFMLVDTQSHRGVGFMNGDIFYRARDLFLRVTDGDSRYPQLPGGLWLQTDNLAQYRFRALFGGGNMSDLSYDALTRVSLIDVNLQTDQFLFVLNPLPVDTNTGAAPIGFNGLLDLDNSYIRVGEVSSPQSRFYIDALSGRVAWRNGSLSMVSGQHTADGLPQLAISNDLDIGQSAHFGGAAGDPLIGTVGFGSEDFGRMVIPAGTWHNEIRLKIP</sequence>
<dbReference type="RefSeq" id="WP_022985834.1">
    <property type="nucleotide sequence ID" value="NZ_CAXGPP010000084.1"/>
</dbReference>
<evidence type="ECO:0000313" key="2">
    <source>
        <dbReference type="EMBL" id="RJG18420.1"/>
    </source>
</evidence>
<evidence type="ECO:0000256" key="1">
    <source>
        <dbReference type="SAM" id="SignalP"/>
    </source>
</evidence>
<name>A0A418XZG9_9GAMM</name>
<accession>A0A418XZG9</accession>
<proteinExistence type="predicted"/>
<organism evidence="2 3">
    <name type="scientific">Alcanivorax profundi</name>
    <dbReference type="NCBI Taxonomy" id="2338368"/>
    <lineage>
        <taxon>Bacteria</taxon>
        <taxon>Pseudomonadati</taxon>
        <taxon>Pseudomonadota</taxon>
        <taxon>Gammaproteobacteria</taxon>
        <taxon>Oceanospirillales</taxon>
        <taxon>Alcanivoracaceae</taxon>
        <taxon>Alcanivorax</taxon>
    </lineage>
</organism>
<evidence type="ECO:0000313" key="3">
    <source>
        <dbReference type="Proteomes" id="UP000283734"/>
    </source>
</evidence>
<feature type="chain" id="PRO_5019391285" evidence="1">
    <location>
        <begin position="21"/>
        <end position="713"/>
    </location>
</feature>
<dbReference type="OrthoDB" id="6076858at2"/>
<feature type="signal peptide" evidence="1">
    <location>
        <begin position="1"/>
        <end position="20"/>
    </location>
</feature>